<dbReference type="PANTHER" id="PTHR19143:SF394">
    <property type="entry name" value="ANGIOPOIETIN-RELATED PROTEIN 3-LIKE"/>
    <property type="match status" value="1"/>
</dbReference>
<dbReference type="EMBL" id="CAIIXF020000012">
    <property type="protein sequence ID" value="CAH1800987.1"/>
    <property type="molecule type" value="Genomic_DNA"/>
</dbReference>
<gene>
    <name evidence="2" type="ORF">OFUS_LOCUS24819</name>
</gene>
<dbReference type="PROSITE" id="PS51406">
    <property type="entry name" value="FIBRINOGEN_C_2"/>
    <property type="match status" value="1"/>
</dbReference>
<dbReference type="InterPro" id="IPR036056">
    <property type="entry name" value="Fibrinogen-like_C"/>
</dbReference>
<dbReference type="OrthoDB" id="7940501at2759"/>
<dbReference type="SUPFAM" id="SSF56496">
    <property type="entry name" value="Fibrinogen C-terminal domain-like"/>
    <property type="match status" value="1"/>
</dbReference>
<sequence length="236" mass="27188">MADTGWNHGYKHQQDCQTLLEKNFTQDGVYIIRPDPNQSAFNAYCDMQDGGWTVIQRRYDGSVEFHNQNWTEYKDGFGDVSAEHWLGNDLIHLITNSANYDIKFDLMTPDNVWHYATYSNFSIQDETADYQLSMGHLKYGTVEDFMVNVTKSTKILDGMKFSTDDRDNDFRSGASCARLYGNAGWWYNSCTNVCPNGKYSMDGIWYEQDLGIKWQPLTFRGGPSLMATTMKLKRLT</sequence>
<accession>A0A8S4Q543</accession>
<comment type="caution">
    <text evidence="2">The sequence shown here is derived from an EMBL/GenBank/DDBJ whole genome shotgun (WGS) entry which is preliminary data.</text>
</comment>
<keyword evidence="3" id="KW-1185">Reference proteome</keyword>
<dbReference type="InterPro" id="IPR014716">
    <property type="entry name" value="Fibrinogen_a/b/g_C_1"/>
</dbReference>
<evidence type="ECO:0000313" key="2">
    <source>
        <dbReference type="EMBL" id="CAH1800987.1"/>
    </source>
</evidence>
<reference evidence="2" key="1">
    <citation type="submission" date="2022-03" db="EMBL/GenBank/DDBJ databases">
        <authorList>
            <person name="Martin C."/>
        </authorList>
    </citation>
    <scope>NUCLEOTIDE SEQUENCE</scope>
</reference>
<proteinExistence type="predicted"/>
<dbReference type="InterPro" id="IPR050373">
    <property type="entry name" value="Fibrinogen_C-term_domain"/>
</dbReference>
<feature type="domain" description="Fibrinogen C-terminal" evidence="1">
    <location>
        <begin position="7"/>
        <end position="236"/>
    </location>
</feature>
<dbReference type="CDD" id="cd00087">
    <property type="entry name" value="FReD"/>
    <property type="match status" value="1"/>
</dbReference>
<organism evidence="2 3">
    <name type="scientific">Owenia fusiformis</name>
    <name type="common">Polychaete worm</name>
    <dbReference type="NCBI Taxonomy" id="6347"/>
    <lineage>
        <taxon>Eukaryota</taxon>
        <taxon>Metazoa</taxon>
        <taxon>Spiralia</taxon>
        <taxon>Lophotrochozoa</taxon>
        <taxon>Annelida</taxon>
        <taxon>Polychaeta</taxon>
        <taxon>Sedentaria</taxon>
        <taxon>Canalipalpata</taxon>
        <taxon>Sabellida</taxon>
        <taxon>Oweniida</taxon>
        <taxon>Oweniidae</taxon>
        <taxon>Owenia</taxon>
    </lineage>
</organism>
<dbReference type="Gene3D" id="3.90.215.10">
    <property type="entry name" value="Gamma Fibrinogen, chain A, domain 1"/>
    <property type="match status" value="1"/>
</dbReference>
<evidence type="ECO:0000259" key="1">
    <source>
        <dbReference type="PROSITE" id="PS51406"/>
    </source>
</evidence>
<protein>
    <recommendedName>
        <fullName evidence="1">Fibrinogen C-terminal domain-containing protein</fullName>
    </recommendedName>
</protein>
<name>A0A8S4Q543_OWEFU</name>
<dbReference type="PANTHER" id="PTHR19143">
    <property type="entry name" value="FIBRINOGEN/TENASCIN/ANGIOPOEITIN"/>
    <property type="match status" value="1"/>
</dbReference>
<dbReference type="NCBIfam" id="NF040941">
    <property type="entry name" value="GGGWT_bact"/>
    <property type="match status" value="1"/>
</dbReference>
<evidence type="ECO:0000313" key="3">
    <source>
        <dbReference type="Proteomes" id="UP000749559"/>
    </source>
</evidence>
<dbReference type="Pfam" id="PF00147">
    <property type="entry name" value="Fibrinogen_C"/>
    <property type="match status" value="1"/>
</dbReference>
<dbReference type="SMART" id="SM00186">
    <property type="entry name" value="FBG"/>
    <property type="match status" value="1"/>
</dbReference>
<dbReference type="InterPro" id="IPR002181">
    <property type="entry name" value="Fibrinogen_a/b/g_C_dom"/>
</dbReference>
<dbReference type="Proteomes" id="UP000749559">
    <property type="component" value="Unassembled WGS sequence"/>
</dbReference>
<dbReference type="AlphaFoldDB" id="A0A8S4Q543"/>
<dbReference type="GO" id="GO:0005615">
    <property type="term" value="C:extracellular space"/>
    <property type="evidence" value="ECO:0007669"/>
    <property type="project" value="TreeGrafter"/>
</dbReference>